<evidence type="ECO:0000313" key="2">
    <source>
        <dbReference type="EMBL" id="MPC77131.1"/>
    </source>
</evidence>
<comment type="caution">
    <text evidence="2">The sequence shown here is derived from an EMBL/GenBank/DDBJ whole genome shotgun (WGS) entry which is preliminary data.</text>
</comment>
<proteinExistence type="predicted"/>
<feature type="compositionally biased region" description="Basic and acidic residues" evidence="1">
    <location>
        <begin position="20"/>
        <end position="37"/>
    </location>
</feature>
<feature type="compositionally biased region" description="Gly residues" evidence="1">
    <location>
        <begin position="8"/>
        <end position="19"/>
    </location>
</feature>
<feature type="region of interest" description="Disordered" evidence="1">
    <location>
        <begin position="1"/>
        <end position="37"/>
    </location>
</feature>
<reference evidence="2 3" key="1">
    <citation type="submission" date="2019-05" db="EMBL/GenBank/DDBJ databases">
        <title>Another draft genome of Portunus trituberculatus and its Hox gene families provides insights of decapod evolution.</title>
        <authorList>
            <person name="Jeong J.-H."/>
            <person name="Song I."/>
            <person name="Kim S."/>
            <person name="Choi T."/>
            <person name="Kim D."/>
            <person name="Ryu S."/>
            <person name="Kim W."/>
        </authorList>
    </citation>
    <scope>NUCLEOTIDE SEQUENCE [LARGE SCALE GENOMIC DNA]</scope>
    <source>
        <tissue evidence="2">Muscle</tissue>
    </source>
</reference>
<evidence type="ECO:0000313" key="3">
    <source>
        <dbReference type="Proteomes" id="UP000324222"/>
    </source>
</evidence>
<dbReference type="Proteomes" id="UP000324222">
    <property type="component" value="Unassembled WGS sequence"/>
</dbReference>
<organism evidence="2 3">
    <name type="scientific">Portunus trituberculatus</name>
    <name type="common">Swimming crab</name>
    <name type="synonym">Neptunus trituberculatus</name>
    <dbReference type="NCBI Taxonomy" id="210409"/>
    <lineage>
        <taxon>Eukaryota</taxon>
        <taxon>Metazoa</taxon>
        <taxon>Ecdysozoa</taxon>
        <taxon>Arthropoda</taxon>
        <taxon>Crustacea</taxon>
        <taxon>Multicrustacea</taxon>
        <taxon>Malacostraca</taxon>
        <taxon>Eumalacostraca</taxon>
        <taxon>Eucarida</taxon>
        <taxon>Decapoda</taxon>
        <taxon>Pleocyemata</taxon>
        <taxon>Brachyura</taxon>
        <taxon>Eubrachyura</taxon>
        <taxon>Portunoidea</taxon>
        <taxon>Portunidae</taxon>
        <taxon>Portuninae</taxon>
        <taxon>Portunus</taxon>
    </lineage>
</organism>
<dbReference type="EMBL" id="VSRR010045078">
    <property type="protein sequence ID" value="MPC77131.1"/>
    <property type="molecule type" value="Genomic_DNA"/>
</dbReference>
<name>A0A5B7HVQ0_PORTR</name>
<dbReference type="AlphaFoldDB" id="A0A5B7HVQ0"/>
<sequence length="82" mass="9194">MTSANTTGGTGVAKDNGGGSKDESGRGKRVEKQELKPLYHVARPDDKVVAARFMYPRNKVVPAIFPKFLYRDSWLMLHQLCR</sequence>
<accession>A0A5B7HVQ0</accession>
<gene>
    <name evidence="2" type="ORF">E2C01_071576</name>
</gene>
<protein>
    <submittedName>
        <fullName evidence="2">Uncharacterized protein</fullName>
    </submittedName>
</protein>
<keyword evidence="3" id="KW-1185">Reference proteome</keyword>
<evidence type="ECO:0000256" key="1">
    <source>
        <dbReference type="SAM" id="MobiDB-lite"/>
    </source>
</evidence>